<dbReference type="Proteomes" id="UP000289411">
    <property type="component" value="Unassembled WGS sequence"/>
</dbReference>
<accession>A0A4Q2R9G5</accession>
<gene>
    <name evidence="4" type="ORF">D3272_17065</name>
</gene>
<dbReference type="OrthoDB" id="9807264at2"/>
<dbReference type="EMBL" id="QYBC01000014">
    <property type="protein sequence ID" value="RYB03468.1"/>
    <property type="molecule type" value="Genomic_DNA"/>
</dbReference>
<keyword evidence="3" id="KW-0143">Chaperone</keyword>
<sequence length="94" mass="10462">MTTLDADAVRRRKISFRAWHRGTREMDLIMGRFADAELASLDAAALDSFEALMEQPDPDLYKWVSGEAPVPPDVDAAFLARIRDFHANSGALRG</sequence>
<dbReference type="RefSeq" id="WP_129220422.1">
    <property type="nucleotide sequence ID" value="NZ_QYBC01000014.1"/>
</dbReference>
<reference evidence="4 5" key="2">
    <citation type="submission" date="2019-02" db="EMBL/GenBank/DDBJ databases">
        <title>'Lichenibacterium ramalinii' gen. nov. sp. nov., 'Lichenibacterium minor' gen. nov. sp. nov.</title>
        <authorList>
            <person name="Pankratov T."/>
        </authorList>
    </citation>
    <scope>NUCLEOTIDE SEQUENCE [LARGE SCALE GENOMIC DNA]</scope>
    <source>
        <strain evidence="4 5">RmlP001</strain>
    </source>
</reference>
<evidence type="ECO:0000256" key="1">
    <source>
        <dbReference type="ARBA" id="ARBA00008571"/>
    </source>
</evidence>
<dbReference type="SUPFAM" id="SSF109910">
    <property type="entry name" value="YgfY-like"/>
    <property type="match status" value="1"/>
</dbReference>
<keyword evidence="5" id="KW-1185">Reference proteome</keyword>
<dbReference type="Pfam" id="PF03937">
    <property type="entry name" value="Sdh5"/>
    <property type="match status" value="1"/>
</dbReference>
<dbReference type="AlphaFoldDB" id="A0A4Q2R9G5"/>
<evidence type="ECO:0000256" key="3">
    <source>
        <dbReference type="ARBA" id="ARBA00023186"/>
    </source>
</evidence>
<organism evidence="4 5">
    <name type="scientific">Lichenibacterium ramalinae</name>
    <dbReference type="NCBI Taxonomy" id="2316527"/>
    <lineage>
        <taxon>Bacteria</taxon>
        <taxon>Pseudomonadati</taxon>
        <taxon>Pseudomonadota</taxon>
        <taxon>Alphaproteobacteria</taxon>
        <taxon>Hyphomicrobiales</taxon>
        <taxon>Lichenihabitantaceae</taxon>
        <taxon>Lichenibacterium</taxon>
    </lineage>
</organism>
<dbReference type="PANTHER" id="PTHR12469">
    <property type="entry name" value="PROTEIN EMI5 HOMOLOG, MITOCHONDRIAL"/>
    <property type="match status" value="1"/>
</dbReference>
<name>A0A4Q2R9G5_9HYPH</name>
<protein>
    <recommendedName>
        <fullName evidence="2">FAD assembly factor SdhE</fullName>
    </recommendedName>
</protein>
<comment type="similarity">
    <text evidence="1">Belongs to the SdhE FAD assembly factor family.</text>
</comment>
<evidence type="ECO:0000313" key="5">
    <source>
        <dbReference type="Proteomes" id="UP000289411"/>
    </source>
</evidence>
<dbReference type="Gene3D" id="1.10.150.250">
    <property type="entry name" value="Flavinator of succinate dehydrogenase"/>
    <property type="match status" value="1"/>
</dbReference>
<reference evidence="4 5" key="1">
    <citation type="submission" date="2018-09" db="EMBL/GenBank/DDBJ databases">
        <authorList>
            <person name="Grouzdev D.S."/>
            <person name="Krutkina M.S."/>
        </authorList>
    </citation>
    <scope>NUCLEOTIDE SEQUENCE [LARGE SCALE GENOMIC DNA]</scope>
    <source>
        <strain evidence="4 5">RmlP001</strain>
    </source>
</reference>
<evidence type="ECO:0000313" key="4">
    <source>
        <dbReference type="EMBL" id="RYB03468.1"/>
    </source>
</evidence>
<evidence type="ECO:0000256" key="2">
    <source>
        <dbReference type="ARBA" id="ARBA00019418"/>
    </source>
</evidence>
<dbReference type="InterPro" id="IPR005631">
    <property type="entry name" value="SDH"/>
</dbReference>
<dbReference type="InterPro" id="IPR036714">
    <property type="entry name" value="SDH_sf"/>
</dbReference>
<dbReference type="PANTHER" id="PTHR12469:SF2">
    <property type="entry name" value="SUCCINATE DEHYDROGENASE ASSEMBLY FACTOR 2, MITOCHONDRIAL"/>
    <property type="match status" value="1"/>
</dbReference>
<dbReference type="GO" id="GO:0006099">
    <property type="term" value="P:tricarboxylic acid cycle"/>
    <property type="evidence" value="ECO:0007669"/>
    <property type="project" value="TreeGrafter"/>
</dbReference>
<proteinExistence type="inferred from homology"/>
<comment type="caution">
    <text evidence="4">The sequence shown here is derived from an EMBL/GenBank/DDBJ whole genome shotgun (WGS) entry which is preliminary data.</text>
</comment>